<sequence>MAVTVSAAAFFEVLIGSFLYGLFLLLAILSTMLYVQRISREGTRFHRTLTRTILRKPMIMGGLLISLVVSVRWILDVIDAAHGFLYLGDSEFYFLAPVGLRRATGVGFLLASVVVGDTMIIYRLWIVWNKSTAVVVFPILTLLAMLVGAGIDVAHRLTVTPPGESLFSQILGRCIVQESVFSLVTNVYATVLIAYRICTTTCGVSDAAMIRLKTGNELTISGYPR</sequence>
<feature type="transmembrane region" description="Helical" evidence="1">
    <location>
        <begin position="103"/>
        <end position="125"/>
    </location>
</feature>
<reference evidence="2 3" key="1">
    <citation type="journal article" date="2024" name="J Genomics">
        <title>Draft genome sequencing and assembly of Favolaschia claudopus CIRM-BRFM 2984 isolated from oak limbs.</title>
        <authorList>
            <person name="Navarro D."/>
            <person name="Drula E."/>
            <person name="Chaduli D."/>
            <person name="Cazenave R."/>
            <person name="Ahrendt S."/>
            <person name="Wang J."/>
            <person name="Lipzen A."/>
            <person name="Daum C."/>
            <person name="Barry K."/>
            <person name="Grigoriev I.V."/>
            <person name="Favel A."/>
            <person name="Rosso M.N."/>
            <person name="Martin F."/>
        </authorList>
    </citation>
    <scope>NUCLEOTIDE SEQUENCE [LARGE SCALE GENOMIC DNA]</scope>
    <source>
        <strain evidence="2 3">CIRM-BRFM 2984</strain>
    </source>
</reference>
<keyword evidence="1" id="KW-0472">Membrane</keyword>
<dbReference type="EMBL" id="JAWWNJ010000006">
    <property type="protein sequence ID" value="KAK7054162.1"/>
    <property type="molecule type" value="Genomic_DNA"/>
</dbReference>
<dbReference type="AlphaFoldDB" id="A0AAW0DRG4"/>
<keyword evidence="3" id="KW-1185">Reference proteome</keyword>
<evidence type="ECO:0000313" key="2">
    <source>
        <dbReference type="EMBL" id="KAK7054162.1"/>
    </source>
</evidence>
<comment type="caution">
    <text evidence="2">The sequence shown here is derived from an EMBL/GenBank/DDBJ whole genome shotgun (WGS) entry which is preliminary data.</text>
</comment>
<keyword evidence="1" id="KW-1133">Transmembrane helix</keyword>
<protein>
    <submittedName>
        <fullName evidence="2">Uncharacterized protein</fullName>
    </submittedName>
</protein>
<dbReference type="Proteomes" id="UP001362999">
    <property type="component" value="Unassembled WGS sequence"/>
</dbReference>
<keyword evidence="1" id="KW-0812">Transmembrane</keyword>
<feature type="transmembrane region" description="Helical" evidence="1">
    <location>
        <begin position="13"/>
        <end position="35"/>
    </location>
</feature>
<feature type="transmembrane region" description="Helical" evidence="1">
    <location>
        <begin position="56"/>
        <end position="75"/>
    </location>
</feature>
<gene>
    <name evidence="2" type="ORF">R3P38DRAFT_1484862</name>
</gene>
<accession>A0AAW0DRG4</accession>
<evidence type="ECO:0000313" key="3">
    <source>
        <dbReference type="Proteomes" id="UP001362999"/>
    </source>
</evidence>
<evidence type="ECO:0000256" key="1">
    <source>
        <dbReference type="SAM" id="Phobius"/>
    </source>
</evidence>
<organism evidence="2 3">
    <name type="scientific">Favolaschia claudopus</name>
    <dbReference type="NCBI Taxonomy" id="2862362"/>
    <lineage>
        <taxon>Eukaryota</taxon>
        <taxon>Fungi</taxon>
        <taxon>Dikarya</taxon>
        <taxon>Basidiomycota</taxon>
        <taxon>Agaricomycotina</taxon>
        <taxon>Agaricomycetes</taxon>
        <taxon>Agaricomycetidae</taxon>
        <taxon>Agaricales</taxon>
        <taxon>Marasmiineae</taxon>
        <taxon>Mycenaceae</taxon>
        <taxon>Favolaschia</taxon>
    </lineage>
</organism>
<name>A0AAW0DRG4_9AGAR</name>
<feature type="transmembrane region" description="Helical" evidence="1">
    <location>
        <begin position="132"/>
        <end position="151"/>
    </location>
</feature>
<proteinExistence type="predicted"/>